<evidence type="ECO:0000313" key="3">
    <source>
        <dbReference type="EMBL" id="MDT9593393.1"/>
    </source>
</evidence>
<gene>
    <name evidence="3" type="ORF">RDV89_09965</name>
</gene>
<dbReference type="EMBL" id="JAVYII010000004">
    <property type="protein sequence ID" value="MDT9593393.1"/>
    <property type="molecule type" value="Genomic_DNA"/>
</dbReference>
<name>A0ABU3PVZ0_9ACTN</name>
<comment type="caution">
    <text evidence="3">The sequence shown here is derived from an EMBL/GenBank/DDBJ whole genome shotgun (WGS) entry which is preliminary data.</text>
</comment>
<keyword evidence="4" id="KW-1185">Reference proteome</keyword>
<feature type="region of interest" description="Disordered" evidence="1">
    <location>
        <begin position="24"/>
        <end position="48"/>
    </location>
</feature>
<evidence type="ECO:0008006" key="5">
    <source>
        <dbReference type="Google" id="ProtNLM"/>
    </source>
</evidence>
<keyword evidence="2" id="KW-0732">Signal</keyword>
<feature type="compositionally biased region" description="Low complexity" evidence="1">
    <location>
        <begin position="33"/>
        <end position="47"/>
    </location>
</feature>
<evidence type="ECO:0000256" key="1">
    <source>
        <dbReference type="SAM" id="MobiDB-lite"/>
    </source>
</evidence>
<dbReference type="Proteomes" id="UP001268542">
    <property type="component" value="Unassembled WGS sequence"/>
</dbReference>
<accession>A0ABU3PVZ0</accession>
<dbReference type="RefSeq" id="WP_315732879.1">
    <property type="nucleotide sequence ID" value="NZ_JAVYII010000004.1"/>
</dbReference>
<proteinExistence type="predicted"/>
<sequence length="332" mass="33363">MRTFSVVTGLALLLLAGCGTAADEGPGAGGSSGSSATSDAASTPAGGTDAASTPCDLFSVDTVDAVTSALADAGYELDLTGEAPPGPTVSLAPGQETFVACSFGGVVNAGVRGFDDGRSLLAVTTGSALRAPEPEPLDGLGDVAYTTLNSYDGIRVTAQVGDDLVLVDSLLRDDADPVVPADLLVQVARELAEGVGAADVPLAELPETCPSATDPVVAEEIGEVRLARGAASGTGVTCSYVSDEAYVRLASRSVDPALMAMWLADAGEPVTVDGREVYVDDEQATLVVSESCGIAATRAPLGWTTVGSTDDEQEAAALVDLVVAAQERIDCH</sequence>
<reference evidence="3 4" key="1">
    <citation type="submission" date="2023-08" db="EMBL/GenBank/DDBJ databases">
        <title>Nocardioides seae sp. nov., a bacterium isolated from a soil.</title>
        <authorList>
            <person name="Wang X."/>
        </authorList>
    </citation>
    <scope>NUCLEOTIDE SEQUENCE [LARGE SCALE GENOMIC DNA]</scope>
    <source>
        <strain evidence="3 4">YZH12</strain>
    </source>
</reference>
<dbReference type="PROSITE" id="PS51257">
    <property type="entry name" value="PROKAR_LIPOPROTEIN"/>
    <property type="match status" value="1"/>
</dbReference>
<organism evidence="3 4">
    <name type="scientific">Nocardioides imazamoxiresistens</name>
    <dbReference type="NCBI Taxonomy" id="3231893"/>
    <lineage>
        <taxon>Bacteria</taxon>
        <taxon>Bacillati</taxon>
        <taxon>Actinomycetota</taxon>
        <taxon>Actinomycetes</taxon>
        <taxon>Propionibacteriales</taxon>
        <taxon>Nocardioidaceae</taxon>
        <taxon>Nocardioides</taxon>
    </lineage>
</organism>
<evidence type="ECO:0000256" key="2">
    <source>
        <dbReference type="SAM" id="SignalP"/>
    </source>
</evidence>
<feature type="chain" id="PRO_5046707766" description="DUF3558 domain-containing protein" evidence="2">
    <location>
        <begin position="22"/>
        <end position="332"/>
    </location>
</feature>
<evidence type="ECO:0000313" key="4">
    <source>
        <dbReference type="Proteomes" id="UP001268542"/>
    </source>
</evidence>
<protein>
    <recommendedName>
        <fullName evidence="5">DUF3558 domain-containing protein</fullName>
    </recommendedName>
</protein>
<feature type="signal peptide" evidence="2">
    <location>
        <begin position="1"/>
        <end position="21"/>
    </location>
</feature>